<sequence>MPEDDKKGSSAAPPQAGLVNWEAAAFTPEGIAPEWVEAVRAVPRARFLPSRIWPFDTASGRHVFVDRDVDPVRWQRAAEANVPVTVQWDDGRHDGEDGGVVPSSSASMPSLVLEMLADLGVRPGMTALEIGTGTGWNAGLLAHRLGSVAVTTVEVDAGVAERARRALKDTGLTPRVVTGDGSAGWRWWDRRGRPGVGRFGLTVTRERTTPWLDSPDRPVPVTAV</sequence>
<dbReference type="Proteomes" id="UP001183615">
    <property type="component" value="Unassembled WGS sequence"/>
</dbReference>
<dbReference type="RefSeq" id="WP_311616168.1">
    <property type="nucleotide sequence ID" value="NZ_JAVREV010000002.1"/>
</dbReference>
<evidence type="ECO:0000313" key="2">
    <source>
        <dbReference type="Proteomes" id="UP001183615"/>
    </source>
</evidence>
<dbReference type="Pfam" id="PF01135">
    <property type="entry name" value="PCMT"/>
    <property type="match status" value="1"/>
</dbReference>
<organism evidence="1 2">
    <name type="scientific">Streptomyces johnsoniae</name>
    <dbReference type="NCBI Taxonomy" id="3075532"/>
    <lineage>
        <taxon>Bacteria</taxon>
        <taxon>Bacillati</taxon>
        <taxon>Actinomycetota</taxon>
        <taxon>Actinomycetes</taxon>
        <taxon>Kitasatosporales</taxon>
        <taxon>Streptomycetaceae</taxon>
        <taxon>Streptomyces</taxon>
    </lineage>
</organism>
<dbReference type="InterPro" id="IPR029063">
    <property type="entry name" value="SAM-dependent_MTases_sf"/>
</dbReference>
<evidence type="ECO:0008006" key="3">
    <source>
        <dbReference type="Google" id="ProtNLM"/>
    </source>
</evidence>
<gene>
    <name evidence="1" type="ORF">RM779_04965</name>
</gene>
<evidence type="ECO:0000313" key="1">
    <source>
        <dbReference type="EMBL" id="MDT0441952.1"/>
    </source>
</evidence>
<dbReference type="Gene3D" id="3.40.50.150">
    <property type="entry name" value="Vaccinia Virus protein VP39"/>
    <property type="match status" value="1"/>
</dbReference>
<reference evidence="2" key="1">
    <citation type="submission" date="2023-07" db="EMBL/GenBank/DDBJ databases">
        <title>30 novel species of actinomycetes from the DSMZ collection.</title>
        <authorList>
            <person name="Nouioui I."/>
        </authorList>
    </citation>
    <scope>NUCLEOTIDE SEQUENCE [LARGE SCALE GENOMIC DNA]</scope>
    <source>
        <strain evidence="2">DSM 41886</strain>
    </source>
</reference>
<proteinExistence type="predicted"/>
<comment type="caution">
    <text evidence="1">The sequence shown here is derived from an EMBL/GenBank/DDBJ whole genome shotgun (WGS) entry which is preliminary data.</text>
</comment>
<name>A0ABU2RZ86_9ACTN</name>
<keyword evidence="2" id="KW-1185">Reference proteome</keyword>
<dbReference type="CDD" id="cd02440">
    <property type="entry name" value="AdoMet_MTases"/>
    <property type="match status" value="1"/>
</dbReference>
<dbReference type="EMBL" id="JAVREV010000002">
    <property type="protein sequence ID" value="MDT0441952.1"/>
    <property type="molecule type" value="Genomic_DNA"/>
</dbReference>
<protein>
    <recommendedName>
        <fullName evidence="3">Protein-L-isoaspartate O-methyltransferase</fullName>
    </recommendedName>
</protein>
<accession>A0ABU2RZ86</accession>
<dbReference type="SUPFAM" id="SSF53335">
    <property type="entry name" value="S-adenosyl-L-methionine-dependent methyltransferases"/>
    <property type="match status" value="1"/>
</dbReference>